<feature type="region of interest" description="Disordered" evidence="12">
    <location>
        <begin position="145"/>
        <end position="171"/>
    </location>
</feature>
<feature type="transmembrane region" description="Helical" evidence="11">
    <location>
        <begin position="52"/>
        <end position="70"/>
    </location>
</feature>
<comment type="subcellular location">
    <subcellularLocation>
        <location evidence="1 11">Cell membrane</location>
        <topology evidence="1 11">Multi-pass membrane protein</topology>
    </subcellularLocation>
</comment>
<evidence type="ECO:0000256" key="4">
    <source>
        <dbReference type="ARBA" id="ARBA00022507"/>
    </source>
</evidence>
<evidence type="ECO:0000256" key="5">
    <source>
        <dbReference type="ARBA" id="ARBA00022692"/>
    </source>
</evidence>
<dbReference type="InterPro" id="IPR004072">
    <property type="entry name" value="Vmron_rcpt_1"/>
</dbReference>
<keyword evidence="3 11" id="KW-1003">Cell membrane</keyword>
<gene>
    <name evidence="13" type="ORF">GHT09_008347</name>
</gene>
<reference evidence="13" key="1">
    <citation type="submission" date="2020-08" db="EMBL/GenBank/DDBJ databases">
        <authorList>
            <person name="Shumante A."/>
            <person name="Zimin A.V."/>
            <person name="Puiu D."/>
            <person name="Salzberg S.L."/>
        </authorList>
    </citation>
    <scope>NUCLEOTIDE SEQUENCE</scope>
    <source>
        <strain evidence="13">WC2-LM</strain>
        <tissue evidence="13">Liver</tissue>
    </source>
</reference>
<dbReference type="GO" id="GO:0016503">
    <property type="term" value="F:pheromone receptor activity"/>
    <property type="evidence" value="ECO:0007669"/>
    <property type="project" value="InterPro"/>
</dbReference>
<organism evidence="13 14">
    <name type="scientific">Marmota monax</name>
    <name type="common">Woodchuck</name>
    <dbReference type="NCBI Taxonomy" id="9995"/>
    <lineage>
        <taxon>Eukaryota</taxon>
        <taxon>Metazoa</taxon>
        <taxon>Chordata</taxon>
        <taxon>Craniata</taxon>
        <taxon>Vertebrata</taxon>
        <taxon>Euteleostomi</taxon>
        <taxon>Mammalia</taxon>
        <taxon>Eutheria</taxon>
        <taxon>Euarchontoglires</taxon>
        <taxon>Glires</taxon>
        <taxon>Rodentia</taxon>
        <taxon>Sciuromorpha</taxon>
        <taxon>Sciuridae</taxon>
        <taxon>Xerinae</taxon>
        <taxon>Marmotini</taxon>
        <taxon>Marmota</taxon>
    </lineage>
</organism>
<dbReference type="AlphaFoldDB" id="A0A834V3L9"/>
<comment type="caution">
    <text evidence="11">Lacks conserved residue(s) required for the propagation of feature annotation.</text>
</comment>
<evidence type="ECO:0000256" key="2">
    <source>
        <dbReference type="ARBA" id="ARBA00010663"/>
    </source>
</evidence>
<keyword evidence="10 11" id="KW-0807">Transducer</keyword>
<evidence type="ECO:0000256" key="9">
    <source>
        <dbReference type="ARBA" id="ARBA00023170"/>
    </source>
</evidence>
<dbReference type="EMBL" id="WJEC01000919">
    <property type="protein sequence ID" value="KAF7480329.1"/>
    <property type="molecule type" value="Genomic_DNA"/>
</dbReference>
<name>A0A834V3L9_MARMO</name>
<dbReference type="Pfam" id="PF03402">
    <property type="entry name" value="V1R"/>
    <property type="match status" value="1"/>
</dbReference>
<evidence type="ECO:0000256" key="6">
    <source>
        <dbReference type="ARBA" id="ARBA00022989"/>
    </source>
</evidence>
<comment type="similarity">
    <text evidence="2 11">Belongs to the G-protein coupled receptor 1 family.</text>
</comment>
<evidence type="ECO:0000256" key="11">
    <source>
        <dbReference type="RuleBase" id="RU364061"/>
    </source>
</evidence>
<sequence>MLIYLRIIETVTARSNFTLVGHGYVDAYCQTRQFGNQNSGTYIMSLLVIRDLVSVLLMIGTSLYMVNLLYRHRRRALHLHSPHVSSQTSPEHKATRTILLLPAYWCWLGGYSGAVELQSGSPGGLERWSLVAVWNLPCRCGGPAPRQGKLTHHPREGGLHTVGMPTAEAPA</sequence>
<keyword evidence="5 11" id="KW-0812">Transmembrane</keyword>
<evidence type="ECO:0000256" key="1">
    <source>
        <dbReference type="ARBA" id="ARBA00004651"/>
    </source>
</evidence>
<evidence type="ECO:0000313" key="14">
    <source>
        <dbReference type="Proteomes" id="UP000662637"/>
    </source>
</evidence>
<evidence type="ECO:0000256" key="12">
    <source>
        <dbReference type="SAM" id="MobiDB-lite"/>
    </source>
</evidence>
<comment type="caution">
    <text evidence="13">The sequence shown here is derived from an EMBL/GenBank/DDBJ whole genome shotgun (WGS) entry which is preliminary data.</text>
</comment>
<protein>
    <recommendedName>
        <fullName evidence="11">Vomeronasal type-1 receptor</fullName>
    </recommendedName>
</protein>
<dbReference type="PANTHER" id="PTHR24062">
    <property type="entry name" value="VOMERONASAL TYPE-1 RECEPTOR"/>
    <property type="match status" value="1"/>
</dbReference>
<dbReference type="GO" id="GO:0019236">
    <property type="term" value="P:response to pheromone"/>
    <property type="evidence" value="ECO:0007669"/>
    <property type="project" value="UniProtKB-KW"/>
</dbReference>
<dbReference type="PRINTS" id="PR01534">
    <property type="entry name" value="VOMERONASL1R"/>
</dbReference>
<keyword evidence="4 11" id="KW-0589">Pheromone response</keyword>
<dbReference type="GO" id="GO:0005886">
    <property type="term" value="C:plasma membrane"/>
    <property type="evidence" value="ECO:0007669"/>
    <property type="project" value="UniProtKB-SubCell"/>
</dbReference>
<accession>A0A834V3L9</accession>
<keyword evidence="9 11" id="KW-0675">Receptor</keyword>
<evidence type="ECO:0000256" key="7">
    <source>
        <dbReference type="ARBA" id="ARBA00023040"/>
    </source>
</evidence>
<dbReference type="Proteomes" id="UP000662637">
    <property type="component" value="Unassembled WGS sequence"/>
</dbReference>
<evidence type="ECO:0000256" key="3">
    <source>
        <dbReference type="ARBA" id="ARBA00022475"/>
    </source>
</evidence>
<evidence type="ECO:0000256" key="8">
    <source>
        <dbReference type="ARBA" id="ARBA00023136"/>
    </source>
</evidence>
<evidence type="ECO:0000256" key="10">
    <source>
        <dbReference type="ARBA" id="ARBA00023224"/>
    </source>
</evidence>
<keyword evidence="8 11" id="KW-0472">Membrane</keyword>
<evidence type="ECO:0000313" key="13">
    <source>
        <dbReference type="EMBL" id="KAF7480329.1"/>
    </source>
</evidence>
<proteinExistence type="inferred from homology"/>
<keyword evidence="6 11" id="KW-1133">Transmembrane helix</keyword>
<keyword evidence="7 11" id="KW-0297">G-protein coupled receptor</keyword>